<accession>A0A8S5UX01</accession>
<dbReference type="EMBL" id="BK016157">
    <property type="protein sequence ID" value="DAF98894.1"/>
    <property type="molecule type" value="Genomic_DNA"/>
</dbReference>
<organism evidence="1">
    <name type="scientific">Siphoviridae sp. ctzO58</name>
    <dbReference type="NCBI Taxonomy" id="2825748"/>
    <lineage>
        <taxon>Viruses</taxon>
        <taxon>Duplodnaviria</taxon>
        <taxon>Heunggongvirae</taxon>
        <taxon>Uroviricota</taxon>
        <taxon>Caudoviricetes</taxon>
    </lineage>
</organism>
<name>A0A8S5UX01_9CAUD</name>
<sequence>MAQGVKERLIAFLKNEGLSQAKFERICGFSNGYVNNIRNGIGADKLQTILCKFPALNANWLVNGEGEMSAPSQRAGDHSVVIGNHNHHSSIDIDNRQYYSDSPDVLRAQIELLDERIKEKDAQIKEKDAQINRLLSILEKQ</sequence>
<protein>
    <submittedName>
        <fullName evidence="1">Sigma factor/repressor protein</fullName>
    </submittedName>
</protein>
<proteinExistence type="predicted"/>
<dbReference type="CDD" id="cd00093">
    <property type="entry name" value="HTH_XRE"/>
    <property type="match status" value="1"/>
</dbReference>
<evidence type="ECO:0000313" key="1">
    <source>
        <dbReference type="EMBL" id="DAF98894.1"/>
    </source>
</evidence>
<reference evidence="1" key="1">
    <citation type="journal article" date="2021" name="Proc. Natl. Acad. Sci. U.S.A.">
        <title>A Catalog of Tens of Thousands of Viruses from Human Metagenomes Reveals Hidden Associations with Chronic Diseases.</title>
        <authorList>
            <person name="Tisza M.J."/>
            <person name="Buck C.B."/>
        </authorList>
    </citation>
    <scope>NUCLEOTIDE SEQUENCE</scope>
    <source>
        <strain evidence="1">CtzO58</strain>
    </source>
</reference>
<dbReference type="InterPro" id="IPR001387">
    <property type="entry name" value="Cro/C1-type_HTH"/>
</dbReference>